<gene>
    <name evidence="1" type="ORF">H4R21_001457</name>
</gene>
<evidence type="ECO:0000313" key="2">
    <source>
        <dbReference type="Proteomes" id="UP001140087"/>
    </source>
</evidence>
<accession>A0ACC1LCS9</accession>
<sequence>MAHAPPIRPKLRANIAGYSAETLRYWNGTALRWGAFAGLTGLYLVSQVPIIKGTFLQKLPVIGWYWKVEEAKK</sequence>
<dbReference type="Proteomes" id="UP001140087">
    <property type="component" value="Unassembled WGS sequence"/>
</dbReference>
<proteinExistence type="predicted"/>
<comment type="caution">
    <text evidence="1">The sequence shown here is derived from an EMBL/GenBank/DDBJ whole genome shotgun (WGS) entry which is preliminary data.</text>
</comment>
<evidence type="ECO:0000313" key="1">
    <source>
        <dbReference type="EMBL" id="KAJ2804915.1"/>
    </source>
</evidence>
<organism evidence="1 2">
    <name type="scientific">Coemansia helicoidea</name>
    <dbReference type="NCBI Taxonomy" id="1286919"/>
    <lineage>
        <taxon>Eukaryota</taxon>
        <taxon>Fungi</taxon>
        <taxon>Fungi incertae sedis</taxon>
        <taxon>Zoopagomycota</taxon>
        <taxon>Kickxellomycotina</taxon>
        <taxon>Kickxellomycetes</taxon>
        <taxon>Kickxellales</taxon>
        <taxon>Kickxellaceae</taxon>
        <taxon>Coemansia</taxon>
    </lineage>
</organism>
<keyword evidence="2" id="KW-1185">Reference proteome</keyword>
<name>A0ACC1LCS9_9FUNG</name>
<dbReference type="EMBL" id="JANBUN010000301">
    <property type="protein sequence ID" value="KAJ2804915.1"/>
    <property type="molecule type" value="Genomic_DNA"/>
</dbReference>
<reference evidence="1" key="1">
    <citation type="submission" date="2022-07" db="EMBL/GenBank/DDBJ databases">
        <title>Phylogenomic reconstructions and comparative analyses of Kickxellomycotina fungi.</title>
        <authorList>
            <person name="Reynolds N.K."/>
            <person name="Stajich J.E."/>
            <person name="Barry K."/>
            <person name="Grigoriev I.V."/>
            <person name="Crous P."/>
            <person name="Smith M.E."/>
        </authorList>
    </citation>
    <scope>NUCLEOTIDE SEQUENCE</scope>
    <source>
        <strain evidence="1">BCRC 34780</strain>
    </source>
</reference>
<protein>
    <submittedName>
        <fullName evidence="1">Uncharacterized protein</fullName>
    </submittedName>
</protein>